<organism evidence="1">
    <name type="scientific">Candidatus Kentrum sp. SD</name>
    <dbReference type="NCBI Taxonomy" id="2126332"/>
    <lineage>
        <taxon>Bacteria</taxon>
        <taxon>Pseudomonadati</taxon>
        <taxon>Pseudomonadota</taxon>
        <taxon>Gammaproteobacteria</taxon>
        <taxon>Candidatus Kentrum</taxon>
    </lineage>
</organism>
<evidence type="ECO:0000313" key="1">
    <source>
        <dbReference type="EMBL" id="VFK43617.1"/>
    </source>
</evidence>
<reference evidence="1" key="1">
    <citation type="submission" date="2019-02" db="EMBL/GenBank/DDBJ databases">
        <authorList>
            <person name="Gruber-Vodicka R. H."/>
            <person name="Seah K. B. B."/>
        </authorList>
    </citation>
    <scope>NUCLEOTIDE SEQUENCE</scope>
    <source>
        <strain evidence="2">BECK_S127</strain>
        <strain evidence="1">BECK_S1321</strain>
    </source>
</reference>
<name>A0A450YPZ4_9GAMM</name>
<protein>
    <submittedName>
        <fullName evidence="1">Uncharacterized protein</fullName>
    </submittedName>
</protein>
<dbReference type="EMBL" id="CAADHB010000248">
    <property type="protein sequence ID" value="VFK81190.1"/>
    <property type="molecule type" value="Genomic_DNA"/>
</dbReference>
<gene>
    <name evidence="2" type="ORF">BECKSD772D_GA0070982_12482</name>
    <name evidence="1" type="ORF">BECKSD772F_GA0070984_11522</name>
</gene>
<accession>A0A450YPZ4</accession>
<sequence>MLKRAFLGKRKIRVKEKRVSGMGYFDKQWFKRKKKNMLDQERIEGVKTTVKSKGHEIMKALRLNIEKDIPIPEHLIADINMANRLLSSGTLKNRSKDEKSLMKKQLELMEAFEKGCFWETGI</sequence>
<dbReference type="AlphaFoldDB" id="A0A450YPZ4"/>
<proteinExistence type="predicted"/>
<evidence type="ECO:0000313" key="2">
    <source>
        <dbReference type="EMBL" id="VFK81190.1"/>
    </source>
</evidence>
<dbReference type="EMBL" id="CAADFR010000152">
    <property type="protein sequence ID" value="VFK43617.1"/>
    <property type="molecule type" value="Genomic_DNA"/>
</dbReference>